<dbReference type="Proteomes" id="UP000215043">
    <property type="component" value="Chromosome"/>
</dbReference>
<keyword evidence="4" id="KW-1185">Reference proteome</keyword>
<dbReference type="EMBL" id="CP022752">
    <property type="protein sequence ID" value="ASU79621.1"/>
    <property type="molecule type" value="Genomic_DNA"/>
</dbReference>
<protein>
    <submittedName>
        <fullName evidence="2">Uncharacterized protein</fullName>
    </submittedName>
</protein>
<evidence type="ECO:0000313" key="4">
    <source>
        <dbReference type="Proteomes" id="UP000029737"/>
    </source>
</evidence>
<evidence type="ECO:0000313" key="5">
    <source>
        <dbReference type="Proteomes" id="UP000215043"/>
    </source>
</evidence>
<feature type="region of interest" description="Disordered" evidence="1">
    <location>
        <begin position="110"/>
        <end position="130"/>
    </location>
</feature>
<accession>A0A099D0J5</accession>
<reference evidence="3 4" key="1">
    <citation type="journal article" date="2014" name="PLoS ONE">
        <title>Identification and Characterization of a New Erythromycin Biosynthetic Gene Cluster in Actinopolyspora erythraea YIM90600, a Novel Erythronolide-Producing Halophilic Actinomycete Isolated from Salt Field.</title>
        <authorList>
            <person name="Chen D."/>
            <person name="Feng J."/>
            <person name="Huang L."/>
            <person name="Zhang Q."/>
            <person name="Wu J."/>
            <person name="Zhu X."/>
            <person name="Duan Y."/>
            <person name="Xu Z."/>
        </authorList>
    </citation>
    <scope>NUCLEOTIDE SEQUENCE [LARGE SCALE GENOMIC DNA]</scope>
    <source>
        <strain evidence="3 4">YIM90600</strain>
    </source>
</reference>
<name>A0A099D0J5_9ACTN</name>
<dbReference type="eggNOG" id="ENOG5034A17">
    <property type="taxonomic scope" value="Bacteria"/>
</dbReference>
<dbReference type="KEGG" id="aey:CDG81_16615"/>
<evidence type="ECO:0000313" key="2">
    <source>
        <dbReference type="EMBL" id="ASU79621.1"/>
    </source>
</evidence>
<evidence type="ECO:0000313" key="3">
    <source>
        <dbReference type="EMBL" id="KGI79456.1"/>
    </source>
</evidence>
<dbReference type="EMBL" id="JPMV01000045">
    <property type="protein sequence ID" value="KGI79456.1"/>
    <property type="molecule type" value="Genomic_DNA"/>
</dbReference>
<proteinExistence type="predicted"/>
<feature type="region of interest" description="Disordered" evidence="1">
    <location>
        <begin position="26"/>
        <end position="66"/>
    </location>
</feature>
<gene>
    <name evidence="2" type="ORF">CDG81_16615</name>
    <name evidence="3" type="ORF">IL38_23500</name>
</gene>
<dbReference type="AlphaFoldDB" id="A0A099D0J5"/>
<dbReference type="Proteomes" id="UP000029737">
    <property type="component" value="Unassembled WGS sequence"/>
</dbReference>
<sequence>MNRLLDAVTEDVQRFAQQRFAQQLSERVDVPSSMSSSGGHVSGTGQRGQITEITIDPRWASSARNSEIESELTDLLRRLKSADSPGELAQGPSSSNIDELNALVSDPQRFLRRLGLTPPARTDTNGTGTR</sequence>
<reference evidence="2 5" key="2">
    <citation type="submission" date="2017-08" db="EMBL/GenBank/DDBJ databases">
        <title>The complete genome sequence of moderately halophilic actinomycete Actinopolyspora erythraea YIM 90600, the producer of novel erythromycin, novel actinopolysporins A-C and tubercidin.</title>
        <authorList>
            <person name="Yin M."/>
            <person name="Tang S."/>
        </authorList>
    </citation>
    <scope>NUCLEOTIDE SEQUENCE [LARGE SCALE GENOMIC DNA]</scope>
    <source>
        <strain evidence="2 5">YIM 90600</strain>
    </source>
</reference>
<evidence type="ECO:0000256" key="1">
    <source>
        <dbReference type="SAM" id="MobiDB-lite"/>
    </source>
</evidence>
<dbReference type="HOGENOM" id="CLU_1933489_0_0_11"/>
<organism evidence="2 5">
    <name type="scientific">Actinopolyspora erythraea</name>
    <dbReference type="NCBI Taxonomy" id="414996"/>
    <lineage>
        <taxon>Bacteria</taxon>
        <taxon>Bacillati</taxon>
        <taxon>Actinomycetota</taxon>
        <taxon>Actinomycetes</taxon>
        <taxon>Actinopolysporales</taxon>
        <taxon>Actinopolysporaceae</taxon>
        <taxon>Actinopolyspora</taxon>
    </lineage>
</organism>